<evidence type="ECO:0000256" key="2">
    <source>
        <dbReference type="SAM" id="SignalP"/>
    </source>
</evidence>
<evidence type="ECO:0008006" key="5">
    <source>
        <dbReference type="Google" id="ProtNLM"/>
    </source>
</evidence>
<gene>
    <name evidence="3" type="ORF">QO034_11600</name>
</gene>
<reference evidence="3 4" key="1">
    <citation type="submission" date="2023-05" db="EMBL/GenBank/DDBJ databases">
        <title>Sedimentitalea sp. nov. JM2-8.</title>
        <authorList>
            <person name="Huang J."/>
        </authorList>
    </citation>
    <scope>NUCLEOTIDE SEQUENCE [LARGE SCALE GENOMIC DNA]</scope>
    <source>
        <strain evidence="3 4">JM2-8</strain>
    </source>
</reference>
<dbReference type="EMBL" id="JASNJE010000012">
    <property type="protein sequence ID" value="MDK3073759.1"/>
    <property type="molecule type" value="Genomic_DNA"/>
</dbReference>
<keyword evidence="2" id="KW-0732">Signal</keyword>
<protein>
    <recommendedName>
        <fullName evidence="5">Oxygen tolerance</fullName>
    </recommendedName>
</protein>
<feature type="region of interest" description="Disordered" evidence="1">
    <location>
        <begin position="381"/>
        <end position="418"/>
    </location>
</feature>
<feature type="compositionally biased region" description="Low complexity" evidence="1">
    <location>
        <begin position="388"/>
        <end position="412"/>
    </location>
</feature>
<evidence type="ECO:0000313" key="4">
    <source>
        <dbReference type="Proteomes" id="UP001227126"/>
    </source>
</evidence>
<evidence type="ECO:0000313" key="3">
    <source>
        <dbReference type="EMBL" id="MDK3073759.1"/>
    </source>
</evidence>
<proteinExistence type="predicted"/>
<dbReference type="InterPro" id="IPR025738">
    <property type="entry name" value="BatD"/>
</dbReference>
<dbReference type="RefSeq" id="WP_284485698.1">
    <property type="nucleotide sequence ID" value="NZ_JASNJE010000012.1"/>
</dbReference>
<comment type="caution">
    <text evidence="3">The sequence shown here is derived from an EMBL/GenBank/DDBJ whole genome shotgun (WGS) entry which is preliminary data.</text>
</comment>
<dbReference type="PANTHER" id="PTHR40940">
    <property type="entry name" value="PROTEIN BATD-RELATED"/>
    <property type="match status" value="1"/>
</dbReference>
<accession>A0ABT7FF51</accession>
<name>A0ABT7FF51_9RHOB</name>
<dbReference type="Proteomes" id="UP001227126">
    <property type="component" value="Unassembled WGS sequence"/>
</dbReference>
<dbReference type="PANTHER" id="PTHR40940:SF1">
    <property type="entry name" value="PROTEIN BATD"/>
    <property type="match status" value="1"/>
</dbReference>
<evidence type="ECO:0000256" key="1">
    <source>
        <dbReference type="SAM" id="MobiDB-lite"/>
    </source>
</evidence>
<feature type="signal peptide" evidence="2">
    <location>
        <begin position="1"/>
        <end position="21"/>
    </location>
</feature>
<keyword evidence="4" id="KW-1185">Reference proteome</keyword>
<organism evidence="3 4">
    <name type="scientific">Sedimentitalea xiamensis</name>
    <dbReference type="NCBI Taxonomy" id="3050037"/>
    <lineage>
        <taxon>Bacteria</taxon>
        <taxon>Pseudomonadati</taxon>
        <taxon>Pseudomonadota</taxon>
        <taxon>Alphaproteobacteria</taxon>
        <taxon>Rhodobacterales</taxon>
        <taxon>Paracoccaceae</taxon>
        <taxon>Sedimentitalea</taxon>
    </lineage>
</organism>
<sequence length="418" mass="44226">MIRLAVAVISGLSCLGQSALAQDPQVSFELDSETAIVGQPVTLRIQVLVPTWMPKPAVFPNVEVPSLMVRLPERATGPVSQRIGGATWSGVQRSYRLYPLAAGPFELPDGEIVVTYADPDTSDPVEFRAPLPDIRFAARVPAGARGLNPPVIARGFALDQTLEGATELAAGDAITRTITARIEGTTPVLIPTLTAETEATAVRAYGKEPVISETEERGVLSGTRVETTTYVGQSAGEAILPGLTIDWFNVESGQVETATVPETVVTVTGSALSAAPPMSPREIARRVGWGLLGALGLWLAWTVLRPPLFRALAEARAGYEASERAAHRRLMRALRTRDLSASLAAVEKWAGFFPDLPQAALPVRRALAGIGAARFGRQAETGKPAWNGAERAAQSARRAARRAAGTAGSGRSLPPLNP</sequence>
<feature type="chain" id="PRO_5047295683" description="Oxygen tolerance" evidence="2">
    <location>
        <begin position="22"/>
        <end position="418"/>
    </location>
</feature>